<name>A0A8S3TYF0_MYTED</name>
<protein>
    <recommendedName>
        <fullName evidence="1">Endonuclease/exonuclease/phosphatase domain-containing protein</fullName>
    </recommendedName>
</protein>
<proteinExistence type="predicted"/>
<dbReference type="EMBL" id="CAJPWZ010002411">
    <property type="protein sequence ID" value="CAG2238064.1"/>
    <property type="molecule type" value="Genomic_DNA"/>
</dbReference>
<dbReference type="InterPro" id="IPR036691">
    <property type="entry name" value="Endo/exonu/phosph_ase_sf"/>
</dbReference>
<dbReference type="Gene3D" id="3.60.10.10">
    <property type="entry name" value="Endonuclease/exonuclease/phosphatase"/>
    <property type="match status" value="1"/>
</dbReference>
<evidence type="ECO:0000313" key="2">
    <source>
        <dbReference type="EMBL" id="CAG2238064.1"/>
    </source>
</evidence>
<comment type="caution">
    <text evidence="2">The sequence shown here is derived from an EMBL/GenBank/DDBJ whole genome shotgun (WGS) entry which is preliminary data.</text>
</comment>
<keyword evidence="3" id="KW-1185">Reference proteome</keyword>
<sequence>MQNFDLAVFDPLNRKSADTYVQSVMTSNNIKTTTTQHIHSDMNKYLYDECDKIIRTKRHLSNDSNTPDNVKKLKPVSDDMINLVILQDESEINMAQFKDNDCQGQSTNNELGELKSLVRGLAGTMNNFCEMITKCIDDFENNIPNQIASMIDKKVTIEIQKFQKQFQTEIKGVTEKVECMEKSYADIVKQASVNMDIDNSEKCRIVIRNIPESSNENLENKINGLIRDGLHLKDVKVVSAERKKSFREEKVALLSHPYLLHLISENDKYNLLVACINSLDVDILGIGETHLINSNSINIKGYKWYGHNRKNIHIRAKCGSGGVGFLIRQEIVDVFNIEIVNDVTDGILWVKLQDKLCLSNIFYVCAVYLPPENSTRAVNVHDFMETLMTHIYTIPNGHAFYICGDWNSRCSDFSDFIEVDQLPERNIVDFQHNSYGSVFCDFLIDVNCCILNGRNSLHNDYTFISTRGSSVVDYCVLPYEQLKSFSDFTVHRTTELIKNIGMVDKFDLRRIVPDHSVLTWSMSLNFNFVDNISLNDHEPVRKVKYSADNIPQDWLCDPTIITSIDNIISYLEHSETTQFAIDDMYDSFVTVMKSEMSQKLPCKTVLYNSNNNKPRRCQKPWWTDNLGTLWNDVCKAEKVWTKCKGNTSKNLRHLYVEKRKLFDKSVQKAKRQYWFSSQEELMNTASNPKEFWRKIGKIGVGNERQNNIPMEVKLSDGSLCNNQNVVIDTWKNSFCDMLNQNHSSISLNSNQVIFDEFLDNVISIDEVYKVLNLSKNGKSPGIDDIQVELFKNNTALNALTRIFNICYDSGKIPSLWSKGMITPIPKSSTSDPHDPMSYRGITLAPSSYKLYCGVLNARLTSKLDDLDCLNDEQNGFRKDRSTIDHLKKYLLKTTTTD</sequence>
<dbReference type="GO" id="GO:0003824">
    <property type="term" value="F:catalytic activity"/>
    <property type="evidence" value="ECO:0007669"/>
    <property type="project" value="InterPro"/>
</dbReference>
<dbReference type="AlphaFoldDB" id="A0A8S3TYF0"/>
<evidence type="ECO:0000259" key="1">
    <source>
        <dbReference type="Pfam" id="PF03372"/>
    </source>
</evidence>
<dbReference type="SUPFAM" id="SSF56219">
    <property type="entry name" value="DNase I-like"/>
    <property type="match status" value="1"/>
</dbReference>
<evidence type="ECO:0000313" key="3">
    <source>
        <dbReference type="Proteomes" id="UP000683360"/>
    </source>
</evidence>
<organism evidence="2 3">
    <name type="scientific">Mytilus edulis</name>
    <name type="common">Blue mussel</name>
    <dbReference type="NCBI Taxonomy" id="6550"/>
    <lineage>
        <taxon>Eukaryota</taxon>
        <taxon>Metazoa</taxon>
        <taxon>Spiralia</taxon>
        <taxon>Lophotrochozoa</taxon>
        <taxon>Mollusca</taxon>
        <taxon>Bivalvia</taxon>
        <taxon>Autobranchia</taxon>
        <taxon>Pteriomorphia</taxon>
        <taxon>Mytilida</taxon>
        <taxon>Mytiloidea</taxon>
        <taxon>Mytilidae</taxon>
        <taxon>Mytilinae</taxon>
        <taxon>Mytilus</taxon>
    </lineage>
</organism>
<dbReference type="OrthoDB" id="6172490at2759"/>
<dbReference type="Pfam" id="PF03372">
    <property type="entry name" value="Exo_endo_phos"/>
    <property type="match status" value="1"/>
</dbReference>
<dbReference type="PANTHER" id="PTHR19446">
    <property type="entry name" value="REVERSE TRANSCRIPTASES"/>
    <property type="match status" value="1"/>
</dbReference>
<feature type="domain" description="Endonuclease/exonuclease/phosphatase" evidence="1">
    <location>
        <begin position="266"/>
        <end position="412"/>
    </location>
</feature>
<gene>
    <name evidence="2" type="ORF">MEDL_50495</name>
</gene>
<dbReference type="Proteomes" id="UP000683360">
    <property type="component" value="Unassembled WGS sequence"/>
</dbReference>
<dbReference type="InterPro" id="IPR005135">
    <property type="entry name" value="Endo/exonuclease/phosphatase"/>
</dbReference>
<accession>A0A8S3TYF0</accession>
<reference evidence="2" key="1">
    <citation type="submission" date="2021-03" db="EMBL/GenBank/DDBJ databases">
        <authorList>
            <person name="Bekaert M."/>
        </authorList>
    </citation>
    <scope>NUCLEOTIDE SEQUENCE</scope>
</reference>